<evidence type="ECO:0000313" key="3">
    <source>
        <dbReference type="EMBL" id="QRP70420.1"/>
    </source>
</evidence>
<dbReference type="EMBL" id="CP069534">
    <property type="protein sequence ID" value="QRP70420.1"/>
    <property type="molecule type" value="Genomic_DNA"/>
</dbReference>
<evidence type="ECO:0000259" key="2">
    <source>
        <dbReference type="Pfam" id="PF19124"/>
    </source>
</evidence>
<accession>A0AAX1L7P3</accession>
<keyword evidence="1" id="KW-0472">Membrane</keyword>
<protein>
    <recommendedName>
        <fullName evidence="2">DUF5808 domain-containing protein</fullName>
    </recommendedName>
</protein>
<sequence>MTRFSAFDPENPNWLVPRRVGIGWDLNLGKLAVKAGLVRPDDSLPDLQEHIPAPVSKALTYAPLAGAGLIGVVGHFVGMRDGKLPTHWGFDLRPDRLTAARPAAAVPVLVTLGFTAFTLVEAYRHKSIDASLSAQTLGLQAFSLATLAELARYTEGDDSPAWGIGLGILAMPITALGVLVGTVNSALNNIEPLK</sequence>
<dbReference type="AlphaFoldDB" id="A0AAX1L7P3"/>
<evidence type="ECO:0000313" key="4">
    <source>
        <dbReference type="Proteomes" id="UP000617681"/>
    </source>
</evidence>
<dbReference type="InterPro" id="IPR043831">
    <property type="entry name" value="DUF5808"/>
</dbReference>
<gene>
    <name evidence="3" type="ORF">I6J21_11815</name>
</gene>
<feature type="transmembrane region" description="Helical" evidence="1">
    <location>
        <begin position="58"/>
        <end position="79"/>
    </location>
</feature>
<feature type="transmembrane region" description="Helical" evidence="1">
    <location>
        <begin position="99"/>
        <end position="120"/>
    </location>
</feature>
<dbReference type="Proteomes" id="UP000617681">
    <property type="component" value="Chromosome"/>
</dbReference>
<keyword evidence="1" id="KW-0812">Transmembrane</keyword>
<reference evidence="3" key="1">
    <citation type="submission" date="2021-02" db="EMBL/GenBank/DDBJ databases">
        <title>FDA dAtabase for Regulatory Grade micrObial Sequences (FDA-ARGOS): Supporting development and validation of Infectious Disease Dx tests.</title>
        <authorList>
            <person name="Sproer C."/>
            <person name="Gronow S."/>
            <person name="Severitt S."/>
            <person name="Schroder I."/>
            <person name="Tallon L."/>
            <person name="Sadzewicz L."/>
            <person name="Zhao X."/>
            <person name="Boylan J."/>
            <person name="Ott S."/>
            <person name="Bowen H."/>
            <person name="Vavikolanu K."/>
            <person name="Mehta A."/>
            <person name="Aluvathingal J."/>
            <person name="Nadendla S."/>
            <person name="Lowell S."/>
            <person name="Myers T."/>
            <person name="Yan Y."/>
            <person name="Sichtig H."/>
        </authorList>
    </citation>
    <scope>NUCLEOTIDE SEQUENCE</scope>
    <source>
        <strain evidence="3">FDAARGOS_1191</strain>
    </source>
</reference>
<proteinExistence type="predicted"/>
<dbReference type="Pfam" id="PF19124">
    <property type="entry name" value="DUF5808"/>
    <property type="match status" value="1"/>
</dbReference>
<organism evidence="3 4">
    <name type="scientific">Corynebacterium glucuronolyticum</name>
    <dbReference type="NCBI Taxonomy" id="39791"/>
    <lineage>
        <taxon>Bacteria</taxon>
        <taxon>Bacillati</taxon>
        <taxon>Actinomycetota</taxon>
        <taxon>Actinomycetes</taxon>
        <taxon>Mycobacteriales</taxon>
        <taxon>Corynebacteriaceae</taxon>
        <taxon>Corynebacterium</taxon>
    </lineage>
</organism>
<feature type="domain" description="DUF5808" evidence="2">
    <location>
        <begin position="9"/>
        <end position="34"/>
    </location>
</feature>
<name>A0AAX1L7P3_9CORY</name>
<keyword evidence="1" id="KW-1133">Transmembrane helix</keyword>
<evidence type="ECO:0000256" key="1">
    <source>
        <dbReference type="SAM" id="Phobius"/>
    </source>
</evidence>
<dbReference type="RefSeq" id="WP_201840596.1">
    <property type="nucleotide sequence ID" value="NZ_CP068162.1"/>
</dbReference>
<feature type="transmembrane region" description="Helical" evidence="1">
    <location>
        <begin position="163"/>
        <end position="187"/>
    </location>
</feature>